<evidence type="ECO:0000313" key="3">
    <source>
        <dbReference type="Proteomes" id="UP001211689"/>
    </source>
</evidence>
<protein>
    <submittedName>
        <fullName evidence="2">Lipoate--protein ligase family protein</fullName>
    </submittedName>
</protein>
<keyword evidence="2" id="KW-0436">Ligase</keyword>
<dbReference type="EMBL" id="JANEWF010000013">
    <property type="protein sequence ID" value="MDA8484089.1"/>
    <property type="molecule type" value="Genomic_DNA"/>
</dbReference>
<dbReference type="PANTHER" id="PTHR43679:SF2">
    <property type="entry name" value="OCTANOYL-[GCVH]:PROTEIN N-OCTANOYLTRANSFERASE"/>
    <property type="match status" value="1"/>
</dbReference>
<dbReference type="RefSeq" id="WP_271471054.1">
    <property type="nucleotide sequence ID" value="NZ_JANEWF010000013.1"/>
</dbReference>
<proteinExistence type="predicted"/>
<dbReference type="GO" id="GO:0016874">
    <property type="term" value="F:ligase activity"/>
    <property type="evidence" value="ECO:0007669"/>
    <property type="project" value="UniProtKB-KW"/>
</dbReference>
<dbReference type="Pfam" id="PF21948">
    <property type="entry name" value="LplA-B_cat"/>
    <property type="match status" value="1"/>
</dbReference>
<feature type="domain" description="BPL/LPL catalytic" evidence="1">
    <location>
        <begin position="26"/>
        <end position="222"/>
    </location>
</feature>
<dbReference type="PROSITE" id="PS51733">
    <property type="entry name" value="BPL_LPL_CATALYTIC"/>
    <property type="match status" value="1"/>
</dbReference>
<sequence>MSQIWRVSVEAGLEAERQLFDRVHAGEEEWGVLLWRPSDSALVMPRRLSRLPGFMTADISCAALGWPIALRDTGGEPVPQSPAVLNVALAYVVSLEDDEQSRIEAAYLRLCEPICQWLRGMGLLPGLGEVPGAFCDGRFNVTLGRRKLVGTAQRWRRRAADNRLVVLVHGAILFEDQREAMVGVVNRFYQSCGLEQRCRAASHVSLEEWLAPAWQEAKSLAEWFEAPWEAWSPDKGSGDQIAFC</sequence>
<dbReference type="SUPFAM" id="SSF55681">
    <property type="entry name" value="Class II aaRS and biotin synthetases"/>
    <property type="match status" value="1"/>
</dbReference>
<evidence type="ECO:0000313" key="2">
    <source>
        <dbReference type="EMBL" id="MDA8484089.1"/>
    </source>
</evidence>
<reference evidence="2 3" key="1">
    <citation type="submission" date="2022-07" db="EMBL/GenBank/DDBJ databases">
        <title>Genome Analysis of Selected Gammaproteobacteria from Nigerian Food snails.</title>
        <authorList>
            <person name="Okafor A.C."/>
        </authorList>
    </citation>
    <scope>NUCLEOTIDE SEQUENCE [LARGE SCALE GENOMIC DNA]</scope>
    <source>
        <strain evidence="2 3">Awg 2</strain>
    </source>
</reference>
<dbReference type="InterPro" id="IPR045864">
    <property type="entry name" value="aa-tRNA-synth_II/BPL/LPL"/>
</dbReference>
<accession>A0ABT4Y5U6</accession>
<dbReference type="PANTHER" id="PTHR43679">
    <property type="entry name" value="OCTANOYLTRANSFERASE LIPM-RELATED"/>
    <property type="match status" value="1"/>
</dbReference>
<organism evidence="2 3">
    <name type="scientific">Metapseudomonas resinovorans</name>
    <name type="common">Pseudomonas resinovorans</name>
    <dbReference type="NCBI Taxonomy" id="53412"/>
    <lineage>
        <taxon>Bacteria</taxon>
        <taxon>Pseudomonadati</taxon>
        <taxon>Pseudomonadota</taxon>
        <taxon>Gammaproteobacteria</taxon>
        <taxon>Pseudomonadales</taxon>
        <taxon>Pseudomonadaceae</taxon>
        <taxon>Metapseudomonas</taxon>
    </lineage>
</organism>
<keyword evidence="3" id="KW-1185">Reference proteome</keyword>
<dbReference type="InterPro" id="IPR004143">
    <property type="entry name" value="BPL_LPL_catalytic"/>
</dbReference>
<dbReference type="Gene3D" id="3.30.930.10">
    <property type="entry name" value="Bira Bifunctional Protein, Domain 2"/>
    <property type="match status" value="1"/>
</dbReference>
<evidence type="ECO:0000259" key="1">
    <source>
        <dbReference type="PROSITE" id="PS51733"/>
    </source>
</evidence>
<dbReference type="InterPro" id="IPR050664">
    <property type="entry name" value="Octanoyltrans_LipM/LipL"/>
</dbReference>
<dbReference type="Proteomes" id="UP001211689">
    <property type="component" value="Unassembled WGS sequence"/>
</dbReference>
<name>A0ABT4Y5U6_METRE</name>
<comment type="caution">
    <text evidence="2">The sequence shown here is derived from an EMBL/GenBank/DDBJ whole genome shotgun (WGS) entry which is preliminary data.</text>
</comment>
<gene>
    <name evidence="2" type="ORF">NNO07_13505</name>
</gene>